<proteinExistence type="predicted"/>
<dbReference type="EMBL" id="JAEAOA010002341">
    <property type="protein sequence ID" value="KAK3607773.1"/>
    <property type="molecule type" value="Genomic_DNA"/>
</dbReference>
<name>A0AAE0TD80_9BIVA</name>
<reference evidence="1" key="3">
    <citation type="submission" date="2023-05" db="EMBL/GenBank/DDBJ databases">
        <authorList>
            <person name="Smith C.H."/>
        </authorList>
    </citation>
    <scope>NUCLEOTIDE SEQUENCE</scope>
    <source>
        <strain evidence="1">CHS0354</strain>
        <tissue evidence="1">Mantle</tissue>
    </source>
</reference>
<reference evidence="1" key="2">
    <citation type="journal article" date="2021" name="Genome Biol. Evol.">
        <title>Developing a high-quality reference genome for a parasitic bivalve with doubly uniparental inheritance (Bivalvia: Unionida).</title>
        <authorList>
            <person name="Smith C.H."/>
        </authorList>
    </citation>
    <scope>NUCLEOTIDE SEQUENCE</scope>
    <source>
        <strain evidence="1">CHS0354</strain>
        <tissue evidence="1">Mantle</tissue>
    </source>
</reference>
<keyword evidence="2" id="KW-1185">Reference proteome</keyword>
<protein>
    <submittedName>
        <fullName evidence="1">Uncharacterized protein</fullName>
    </submittedName>
</protein>
<gene>
    <name evidence="1" type="ORF">CHS0354_040677</name>
</gene>
<sequence length="100" mass="10917">MLIIPPDISFECGDSDVKDEPDFGVNVAVTGSDDQSSDHSPPTKRLLKRFVGGNGQTTDHPDPVTATFTTKSVHMSRTTLKPSMNHFKQLNVVTTKLADF</sequence>
<evidence type="ECO:0000313" key="1">
    <source>
        <dbReference type="EMBL" id="KAK3607773.1"/>
    </source>
</evidence>
<dbReference type="AlphaFoldDB" id="A0AAE0TD80"/>
<dbReference type="Proteomes" id="UP001195483">
    <property type="component" value="Unassembled WGS sequence"/>
</dbReference>
<reference evidence="1" key="1">
    <citation type="journal article" date="2021" name="Genome Biol. Evol.">
        <title>A High-Quality Reference Genome for a Parasitic Bivalve with Doubly Uniparental Inheritance (Bivalvia: Unionida).</title>
        <authorList>
            <person name="Smith C.H."/>
        </authorList>
    </citation>
    <scope>NUCLEOTIDE SEQUENCE</scope>
    <source>
        <strain evidence="1">CHS0354</strain>
    </source>
</reference>
<accession>A0AAE0TD80</accession>
<comment type="caution">
    <text evidence="1">The sequence shown here is derived from an EMBL/GenBank/DDBJ whole genome shotgun (WGS) entry which is preliminary data.</text>
</comment>
<evidence type="ECO:0000313" key="2">
    <source>
        <dbReference type="Proteomes" id="UP001195483"/>
    </source>
</evidence>
<organism evidence="1 2">
    <name type="scientific">Potamilus streckersoni</name>
    <dbReference type="NCBI Taxonomy" id="2493646"/>
    <lineage>
        <taxon>Eukaryota</taxon>
        <taxon>Metazoa</taxon>
        <taxon>Spiralia</taxon>
        <taxon>Lophotrochozoa</taxon>
        <taxon>Mollusca</taxon>
        <taxon>Bivalvia</taxon>
        <taxon>Autobranchia</taxon>
        <taxon>Heteroconchia</taxon>
        <taxon>Palaeoheterodonta</taxon>
        <taxon>Unionida</taxon>
        <taxon>Unionoidea</taxon>
        <taxon>Unionidae</taxon>
        <taxon>Ambleminae</taxon>
        <taxon>Lampsilini</taxon>
        <taxon>Potamilus</taxon>
    </lineage>
</organism>